<dbReference type="SUPFAM" id="SSF53448">
    <property type="entry name" value="Nucleotide-diphospho-sugar transferases"/>
    <property type="match status" value="2"/>
</dbReference>
<dbReference type="InterPro" id="IPR001173">
    <property type="entry name" value="Glyco_trans_2-like"/>
</dbReference>
<gene>
    <name evidence="2" type="ORF">IQ247_13605</name>
</gene>
<organism evidence="2 3">
    <name type="scientific">Plectonema cf. radiosum LEGE 06105</name>
    <dbReference type="NCBI Taxonomy" id="945769"/>
    <lineage>
        <taxon>Bacteria</taxon>
        <taxon>Bacillati</taxon>
        <taxon>Cyanobacteriota</taxon>
        <taxon>Cyanophyceae</taxon>
        <taxon>Oscillatoriophycideae</taxon>
        <taxon>Oscillatoriales</taxon>
        <taxon>Microcoleaceae</taxon>
        <taxon>Plectonema</taxon>
    </lineage>
</organism>
<accession>A0A8J7F0Q8</accession>
<dbReference type="CDD" id="cd00761">
    <property type="entry name" value="Glyco_tranf_GTA_type"/>
    <property type="match status" value="1"/>
</dbReference>
<keyword evidence="3" id="KW-1185">Reference proteome</keyword>
<proteinExistence type="predicted"/>
<dbReference type="PANTHER" id="PTHR22916:SF3">
    <property type="entry name" value="UDP-GLCNAC:BETAGAL BETA-1,3-N-ACETYLGLUCOSAMINYLTRANSFERASE-LIKE PROTEIN 1"/>
    <property type="match status" value="1"/>
</dbReference>
<dbReference type="AlphaFoldDB" id="A0A8J7F0Q8"/>
<feature type="domain" description="Glycosyltransferase 2-like" evidence="1">
    <location>
        <begin position="297"/>
        <end position="424"/>
    </location>
</feature>
<protein>
    <submittedName>
        <fullName evidence="2">Glycosyltransferase</fullName>
    </submittedName>
</protein>
<comment type="caution">
    <text evidence="2">The sequence shown here is derived from an EMBL/GenBank/DDBJ whole genome shotgun (WGS) entry which is preliminary data.</text>
</comment>
<sequence>MHPTISIVITVYNRSHYLGSAIESVLNQTHRDFELIIWDDASTDNSLDIAYQYASCDRRIRVIAAEQNTGFPPAIKAAVAATTGDYIGWVDSDDMVAPTAIEETSLILNKHPQVGLVYTDYELMDSDGNLHGLGPRCQIPYSKEGLLVDLMTFHFRLIRRSVYDAIGGIDDSFASGEDYDLCLKLSEVTEVYHIAKPLYYYRRHDSNVTNDNLKNIYWAQKAINDALIRRGLSSDYELDTHLTAFFSIKPKLKKAGSIVQEEEGESQSDNRFQGNVLNAKVQKPALEKQNSLAPLVSIIIPCYNPGEMFEGCLRSCFEQTYPNIEIIIVDNNSTDGSLAIARQLAANSSRRVIFTKCHAQGQNHAFNHGFTLASGDYIQWLDADDSLMSNKIELQVAALEQNPNFDIAYGDWEYCFYQSDVEEGENSQRIIPQKRCQHRFSFTSRQYDDYLLQALSHNWQPPLSYLLRRACAVKLQELKAWNPHTFLATDREYYTIAAIIGLRFLYVPNALVRYNFWSPTQNSRKASYSWRAGCYKRMHLRFQEIAAQQPLQRITKQHWFLLKQNWDLWKLAPVTLMQKAPDSFFLIDRRTEYKITINQAEARVISALHRINTVCTLEDHAHRIVHLMAQHIVVSHKIDSYDFVVEELSKWVGIEYSSNHDRLTWKQPQLDIQYPYKDEYPSNNKEELKALVNTIPWFAPIFERQRLAVFYTLDKLRNAGMLVQHTPVQSSLNLLAQL</sequence>
<name>A0A8J7F0Q8_9CYAN</name>
<feature type="domain" description="Glycosyltransferase 2-like" evidence="1">
    <location>
        <begin position="6"/>
        <end position="166"/>
    </location>
</feature>
<dbReference type="GO" id="GO:0016758">
    <property type="term" value="F:hexosyltransferase activity"/>
    <property type="evidence" value="ECO:0007669"/>
    <property type="project" value="UniProtKB-ARBA"/>
</dbReference>
<evidence type="ECO:0000259" key="1">
    <source>
        <dbReference type="Pfam" id="PF00535"/>
    </source>
</evidence>
<evidence type="ECO:0000313" key="3">
    <source>
        <dbReference type="Proteomes" id="UP000620559"/>
    </source>
</evidence>
<dbReference type="EMBL" id="JADEWL010000039">
    <property type="protein sequence ID" value="MBE9213688.1"/>
    <property type="molecule type" value="Genomic_DNA"/>
</dbReference>
<dbReference type="Pfam" id="PF00535">
    <property type="entry name" value="Glycos_transf_2"/>
    <property type="match status" value="2"/>
</dbReference>
<reference evidence="2" key="1">
    <citation type="submission" date="2020-10" db="EMBL/GenBank/DDBJ databases">
        <authorList>
            <person name="Castelo-Branco R."/>
            <person name="Eusebio N."/>
            <person name="Adriana R."/>
            <person name="Vieira A."/>
            <person name="Brugerolle De Fraissinette N."/>
            <person name="Rezende De Castro R."/>
            <person name="Schneider M.P."/>
            <person name="Vasconcelos V."/>
            <person name="Leao P.N."/>
        </authorList>
    </citation>
    <scope>NUCLEOTIDE SEQUENCE</scope>
    <source>
        <strain evidence="2">LEGE 06105</strain>
    </source>
</reference>
<dbReference type="InterPro" id="IPR029044">
    <property type="entry name" value="Nucleotide-diphossugar_trans"/>
</dbReference>
<dbReference type="Gene3D" id="3.90.550.10">
    <property type="entry name" value="Spore Coat Polysaccharide Biosynthesis Protein SpsA, Chain A"/>
    <property type="match status" value="2"/>
</dbReference>
<dbReference type="PANTHER" id="PTHR22916">
    <property type="entry name" value="GLYCOSYLTRANSFERASE"/>
    <property type="match status" value="1"/>
</dbReference>
<evidence type="ECO:0000313" key="2">
    <source>
        <dbReference type="EMBL" id="MBE9213688.1"/>
    </source>
</evidence>
<dbReference type="RefSeq" id="WP_193920831.1">
    <property type="nucleotide sequence ID" value="NZ_JADEWL010000039.1"/>
</dbReference>
<dbReference type="Proteomes" id="UP000620559">
    <property type="component" value="Unassembled WGS sequence"/>
</dbReference>